<dbReference type="PROSITE" id="PS50157">
    <property type="entry name" value="ZINC_FINGER_C2H2_2"/>
    <property type="match status" value="1"/>
</dbReference>
<dbReference type="OrthoDB" id="1933825at2759"/>
<evidence type="ECO:0000256" key="6">
    <source>
        <dbReference type="PROSITE-ProRule" id="PRU00042"/>
    </source>
</evidence>
<feature type="domain" description="C2H2-type" evidence="8">
    <location>
        <begin position="59"/>
        <end position="86"/>
    </location>
</feature>
<comment type="subcellular location">
    <subcellularLocation>
        <location evidence="1">Nucleus</location>
    </subcellularLocation>
</comment>
<feature type="non-terminal residue" evidence="9">
    <location>
        <position position="96"/>
    </location>
</feature>
<feature type="compositionally biased region" description="Basic and acidic residues" evidence="7">
    <location>
        <begin position="85"/>
        <end position="96"/>
    </location>
</feature>
<organism evidence="9 10">
    <name type="scientific">Genlisea aurea</name>
    <dbReference type="NCBI Taxonomy" id="192259"/>
    <lineage>
        <taxon>Eukaryota</taxon>
        <taxon>Viridiplantae</taxon>
        <taxon>Streptophyta</taxon>
        <taxon>Embryophyta</taxon>
        <taxon>Tracheophyta</taxon>
        <taxon>Spermatophyta</taxon>
        <taxon>Magnoliopsida</taxon>
        <taxon>eudicotyledons</taxon>
        <taxon>Gunneridae</taxon>
        <taxon>Pentapetalae</taxon>
        <taxon>asterids</taxon>
        <taxon>lamiids</taxon>
        <taxon>Lamiales</taxon>
        <taxon>Lentibulariaceae</taxon>
        <taxon>Genlisea</taxon>
    </lineage>
</organism>
<keyword evidence="2" id="KW-0479">Metal-binding</keyword>
<dbReference type="InterPro" id="IPR044246">
    <property type="entry name" value="ZFP3-like"/>
</dbReference>
<dbReference type="AlphaFoldDB" id="S8CEG4"/>
<name>S8CEG4_9LAMI</name>
<evidence type="ECO:0000256" key="7">
    <source>
        <dbReference type="SAM" id="MobiDB-lite"/>
    </source>
</evidence>
<dbReference type="GO" id="GO:0005634">
    <property type="term" value="C:nucleus"/>
    <property type="evidence" value="ECO:0007669"/>
    <property type="project" value="UniProtKB-SubCell"/>
</dbReference>
<feature type="region of interest" description="Disordered" evidence="7">
    <location>
        <begin position="1"/>
        <end position="52"/>
    </location>
</feature>
<proteinExistence type="predicted"/>
<dbReference type="EMBL" id="AUSU01005853">
    <property type="protein sequence ID" value="EPS62851.1"/>
    <property type="molecule type" value="Genomic_DNA"/>
</dbReference>
<accession>S8CEG4</accession>
<gene>
    <name evidence="9" type="ORF">M569_11938</name>
</gene>
<dbReference type="GO" id="GO:0008270">
    <property type="term" value="F:zinc ion binding"/>
    <property type="evidence" value="ECO:0007669"/>
    <property type="project" value="UniProtKB-KW"/>
</dbReference>
<dbReference type="Proteomes" id="UP000015453">
    <property type="component" value="Unassembled WGS sequence"/>
</dbReference>
<sequence>LSLFGFMLDGSPTASEASTPDEPVVDDQGEATHSEAETPARGPPDEVAGDDVETAARTFRCGFCTRKFATSQALGGHQNAHKHERAVAKHRDLARR</sequence>
<dbReference type="PANTHER" id="PTHR47287">
    <property type="entry name" value="C2H2 AND C2HC ZINC FINGERS SUPERFAMILY PROTEIN"/>
    <property type="match status" value="1"/>
</dbReference>
<feature type="region of interest" description="Disordered" evidence="7">
    <location>
        <begin position="72"/>
        <end position="96"/>
    </location>
</feature>
<evidence type="ECO:0000256" key="3">
    <source>
        <dbReference type="ARBA" id="ARBA00022771"/>
    </source>
</evidence>
<dbReference type="SUPFAM" id="SSF57667">
    <property type="entry name" value="beta-beta-alpha zinc fingers"/>
    <property type="match status" value="1"/>
</dbReference>
<keyword evidence="5" id="KW-0539">Nucleus</keyword>
<comment type="caution">
    <text evidence="9">The sequence shown here is derived from an EMBL/GenBank/DDBJ whole genome shotgun (WGS) entry which is preliminary data.</text>
</comment>
<dbReference type="PROSITE" id="PS00028">
    <property type="entry name" value="ZINC_FINGER_C2H2_1"/>
    <property type="match status" value="1"/>
</dbReference>
<keyword evidence="3 6" id="KW-0863">Zinc-finger</keyword>
<keyword evidence="4" id="KW-0862">Zinc</keyword>
<evidence type="ECO:0000313" key="10">
    <source>
        <dbReference type="Proteomes" id="UP000015453"/>
    </source>
</evidence>
<dbReference type="PANTHER" id="PTHR47287:SF15">
    <property type="entry name" value="ZINC FINGER PROTEIN 3-LIKE"/>
    <property type="match status" value="1"/>
</dbReference>
<evidence type="ECO:0000256" key="5">
    <source>
        <dbReference type="ARBA" id="ARBA00023242"/>
    </source>
</evidence>
<evidence type="ECO:0000259" key="8">
    <source>
        <dbReference type="PROSITE" id="PS50157"/>
    </source>
</evidence>
<dbReference type="InterPro" id="IPR013087">
    <property type="entry name" value="Znf_C2H2_type"/>
</dbReference>
<dbReference type="GO" id="GO:0009788">
    <property type="term" value="P:negative regulation of abscisic acid-activated signaling pathway"/>
    <property type="evidence" value="ECO:0007669"/>
    <property type="project" value="InterPro"/>
</dbReference>
<protein>
    <submittedName>
        <fullName evidence="9">Zinc finger family protein</fullName>
    </submittedName>
</protein>
<dbReference type="Gene3D" id="3.30.160.60">
    <property type="entry name" value="Classic Zinc Finger"/>
    <property type="match status" value="1"/>
</dbReference>
<evidence type="ECO:0000313" key="9">
    <source>
        <dbReference type="EMBL" id="EPS62851.1"/>
    </source>
</evidence>
<feature type="non-terminal residue" evidence="9">
    <location>
        <position position="1"/>
    </location>
</feature>
<evidence type="ECO:0000256" key="1">
    <source>
        <dbReference type="ARBA" id="ARBA00004123"/>
    </source>
</evidence>
<evidence type="ECO:0000256" key="2">
    <source>
        <dbReference type="ARBA" id="ARBA00022723"/>
    </source>
</evidence>
<keyword evidence="10" id="KW-1185">Reference proteome</keyword>
<dbReference type="InterPro" id="IPR036236">
    <property type="entry name" value="Znf_C2H2_sf"/>
</dbReference>
<evidence type="ECO:0000256" key="4">
    <source>
        <dbReference type="ARBA" id="ARBA00022833"/>
    </source>
</evidence>
<reference evidence="9 10" key="1">
    <citation type="journal article" date="2013" name="BMC Genomics">
        <title>The miniature genome of a carnivorous plant Genlisea aurea contains a low number of genes and short non-coding sequences.</title>
        <authorList>
            <person name="Leushkin E.V."/>
            <person name="Sutormin R.A."/>
            <person name="Nabieva E.R."/>
            <person name="Penin A.A."/>
            <person name="Kondrashov A.S."/>
            <person name="Logacheva M.D."/>
        </authorList>
    </citation>
    <scope>NUCLEOTIDE SEQUENCE [LARGE SCALE GENOMIC DNA]</scope>
</reference>